<evidence type="ECO:0000256" key="5">
    <source>
        <dbReference type="ARBA" id="ARBA00022695"/>
    </source>
</evidence>
<evidence type="ECO:0000256" key="3">
    <source>
        <dbReference type="ARBA" id="ARBA00022478"/>
    </source>
</evidence>
<dbReference type="EMBL" id="NCKV01016931">
    <property type="protein sequence ID" value="RWS20544.1"/>
    <property type="molecule type" value="Genomic_DNA"/>
</dbReference>
<keyword evidence="6" id="KW-0804">Transcription</keyword>
<feature type="domain" description="DNA-directed RNA polymerase subunit 2 hybrid-binding" evidence="8">
    <location>
        <begin position="29"/>
        <end position="167"/>
    </location>
</feature>
<dbReference type="Pfam" id="PF00562">
    <property type="entry name" value="RNA_pol_Rpb2_6"/>
    <property type="match status" value="1"/>
</dbReference>
<sequence>MCQSASRILFIDPYDSGMLENNIRSIRLKQIQISYNAQTGEINMIFSFNEIRKLIHGDKFSTLEGQKATVINLTPREDMPFVMDTSIPSIDVLMNVSATKRHTYGMFASSLLRAAKCAKPEKFDLTLLMGDQSIGHHANGKIAQMLKDAEFMCKKRLFDGRTGLPMGFADIFLCAFIKYNQEPVKVIYFAPDGDYVARTYHADQNTKGRNRNGGTRRPQTDSFVDEQQGNSLEYGRQCQLCSESRLVHDIYTAIVSQSAASCFKTLGLHGIKTQYRNSTISHILNDIFLYT</sequence>
<name>A0A443RZ54_9ACAR</name>
<dbReference type="VEuPathDB" id="VectorBase:LDEU011496"/>
<dbReference type="Gene3D" id="2.40.270.10">
    <property type="entry name" value="DNA-directed RNA polymerase, subunit 2, domain 6"/>
    <property type="match status" value="1"/>
</dbReference>
<dbReference type="GO" id="GO:0000428">
    <property type="term" value="C:DNA-directed RNA polymerase complex"/>
    <property type="evidence" value="ECO:0007669"/>
    <property type="project" value="UniProtKB-KW"/>
</dbReference>
<dbReference type="InterPro" id="IPR015712">
    <property type="entry name" value="DNA-dir_RNA_pol_su2"/>
</dbReference>
<reference evidence="9 10" key="1">
    <citation type="journal article" date="2018" name="Gigascience">
        <title>Genomes of trombidid mites reveal novel predicted allergens and laterally-transferred genes associated with secondary metabolism.</title>
        <authorList>
            <person name="Dong X."/>
            <person name="Chaisiri K."/>
            <person name="Xia D."/>
            <person name="Armstrong S.D."/>
            <person name="Fang Y."/>
            <person name="Donnelly M.J."/>
            <person name="Kadowaki T."/>
            <person name="McGarry J.W."/>
            <person name="Darby A.C."/>
            <person name="Makepeace B.L."/>
        </authorList>
    </citation>
    <scope>NUCLEOTIDE SEQUENCE [LARGE SCALE GENOMIC DNA]</scope>
    <source>
        <strain evidence="9">UoL-UT</strain>
    </source>
</reference>
<dbReference type="GO" id="GO:0003677">
    <property type="term" value="F:DNA binding"/>
    <property type="evidence" value="ECO:0007669"/>
    <property type="project" value="InterPro"/>
</dbReference>
<protein>
    <recommendedName>
        <fullName evidence="2">DNA-directed RNA polymerase</fullName>
        <ecNumber evidence="2">2.7.7.6</ecNumber>
    </recommendedName>
</protein>
<dbReference type="EC" id="2.7.7.6" evidence="2"/>
<accession>A0A443RZ54</accession>
<proteinExistence type="inferred from homology"/>
<comment type="caution">
    <text evidence="9">The sequence shown here is derived from an EMBL/GenBank/DDBJ whole genome shotgun (WGS) entry which is preliminary data.</text>
</comment>
<comment type="similarity">
    <text evidence="1">Belongs to the RNA polymerase beta chain family.</text>
</comment>
<feature type="region of interest" description="Disordered" evidence="7">
    <location>
        <begin position="201"/>
        <end position="226"/>
    </location>
</feature>
<dbReference type="Proteomes" id="UP000288716">
    <property type="component" value="Unassembled WGS sequence"/>
</dbReference>
<evidence type="ECO:0000313" key="9">
    <source>
        <dbReference type="EMBL" id="RWS20544.1"/>
    </source>
</evidence>
<gene>
    <name evidence="9" type="ORF">B4U80_12057</name>
</gene>
<evidence type="ECO:0000256" key="7">
    <source>
        <dbReference type="SAM" id="MobiDB-lite"/>
    </source>
</evidence>
<evidence type="ECO:0000256" key="1">
    <source>
        <dbReference type="ARBA" id="ARBA00006835"/>
    </source>
</evidence>
<dbReference type="STRING" id="299467.A0A443RZ54"/>
<dbReference type="InterPro" id="IPR037033">
    <property type="entry name" value="DNA-dir_RNAP_su2_hyb_sf"/>
</dbReference>
<keyword evidence="3 9" id="KW-0240">DNA-directed RNA polymerase</keyword>
<evidence type="ECO:0000313" key="10">
    <source>
        <dbReference type="Proteomes" id="UP000288716"/>
    </source>
</evidence>
<evidence type="ECO:0000256" key="2">
    <source>
        <dbReference type="ARBA" id="ARBA00012418"/>
    </source>
</evidence>
<dbReference type="GO" id="GO:0032549">
    <property type="term" value="F:ribonucleoside binding"/>
    <property type="evidence" value="ECO:0007669"/>
    <property type="project" value="InterPro"/>
</dbReference>
<dbReference type="GO" id="GO:0006351">
    <property type="term" value="P:DNA-templated transcription"/>
    <property type="evidence" value="ECO:0007669"/>
    <property type="project" value="InterPro"/>
</dbReference>
<dbReference type="SUPFAM" id="SSF64484">
    <property type="entry name" value="beta and beta-prime subunits of DNA dependent RNA-polymerase"/>
    <property type="match status" value="1"/>
</dbReference>
<evidence type="ECO:0000256" key="6">
    <source>
        <dbReference type="ARBA" id="ARBA00023163"/>
    </source>
</evidence>
<dbReference type="PANTHER" id="PTHR20856">
    <property type="entry name" value="DNA-DIRECTED RNA POLYMERASE I SUBUNIT 2"/>
    <property type="match status" value="1"/>
</dbReference>
<evidence type="ECO:0000256" key="4">
    <source>
        <dbReference type="ARBA" id="ARBA00022679"/>
    </source>
</evidence>
<dbReference type="AlphaFoldDB" id="A0A443RZ54"/>
<keyword evidence="5" id="KW-0548">Nucleotidyltransferase</keyword>
<evidence type="ECO:0000259" key="8">
    <source>
        <dbReference type="Pfam" id="PF00562"/>
    </source>
</evidence>
<keyword evidence="4" id="KW-0808">Transferase</keyword>
<dbReference type="InterPro" id="IPR007120">
    <property type="entry name" value="DNA-dir_RNAP_su2_dom"/>
</dbReference>
<organism evidence="9 10">
    <name type="scientific">Leptotrombidium deliense</name>
    <dbReference type="NCBI Taxonomy" id="299467"/>
    <lineage>
        <taxon>Eukaryota</taxon>
        <taxon>Metazoa</taxon>
        <taxon>Ecdysozoa</taxon>
        <taxon>Arthropoda</taxon>
        <taxon>Chelicerata</taxon>
        <taxon>Arachnida</taxon>
        <taxon>Acari</taxon>
        <taxon>Acariformes</taxon>
        <taxon>Trombidiformes</taxon>
        <taxon>Prostigmata</taxon>
        <taxon>Anystina</taxon>
        <taxon>Parasitengona</taxon>
        <taxon>Trombiculoidea</taxon>
        <taxon>Trombiculidae</taxon>
        <taxon>Leptotrombidium</taxon>
    </lineage>
</organism>
<dbReference type="GO" id="GO:0003899">
    <property type="term" value="F:DNA-directed RNA polymerase activity"/>
    <property type="evidence" value="ECO:0007669"/>
    <property type="project" value="UniProtKB-EC"/>
</dbReference>
<keyword evidence="10" id="KW-1185">Reference proteome</keyword>
<dbReference type="OrthoDB" id="10248617at2759"/>